<evidence type="ECO:0000313" key="1">
    <source>
        <dbReference type="EMBL" id="VWC49520.1"/>
    </source>
</evidence>
<organism evidence="1 2">
    <name type="scientific">Burkholderia lata (strain ATCC 17760 / DSM 23089 / LMG 22485 / NCIMB 9086 / R18194 / 383)</name>
    <dbReference type="NCBI Taxonomy" id="482957"/>
    <lineage>
        <taxon>Bacteria</taxon>
        <taxon>Pseudomonadati</taxon>
        <taxon>Pseudomonadota</taxon>
        <taxon>Betaproteobacteria</taxon>
        <taxon>Burkholderiales</taxon>
        <taxon>Burkholderiaceae</taxon>
        <taxon>Burkholderia</taxon>
        <taxon>Burkholderia cepacia complex</taxon>
    </lineage>
</organism>
<sequence>MLNKKQQTTMSSPQVCAGATLQCSFGSASGVLNVLPTNRTLVGGVPAANIMDSIPVVNITPFAFCRSLANPTVASATSAAMGVLTSMPCVPAPSAPWIPGGAPTALIGAIPALDAQGTLICAWGGVIKVMQPGQYTTLVP</sequence>
<evidence type="ECO:0000313" key="2">
    <source>
        <dbReference type="Proteomes" id="UP000494218"/>
    </source>
</evidence>
<dbReference type="Pfam" id="PF14107">
    <property type="entry name" value="DUF4280"/>
    <property type="match status" value="1"/>
</dbReference>
<protein>
    <recommendedName>
        <fullName evidence="3">DUF4280 domain-containing protein</fullName>
    </recommendedName>
</protein>
<name>A0A6P2SVV6_BURL3</name>
<evidence type="ECO:0008006" key="3">
    <source>
        <dbReference type="Google" id="ProtNLM"/>
    </source>
</evidence>
<dbReference type="InterPro" id="IPR025460">
    <property type="entry name" value="DUF4280"/>
</dbReference>
<proteinExistence type="predicted"/>
<dbReference type="Proteomes" id="UP000494218">
    <property type="component" value="Unassembled WGS sequence"/>
</dbReference>
<dbReference type="AlphaFoldDB" id="A0A6P2SVV6"/>
<gene>
    <name evidence="1" type="ORF">BLA23254_07672</name>
</gene>
<accession>A0A6P2SVV6</accession>
<dbReference type="EMBL" id="CABVPW010000064">
    <property type="protein sequence ID" value="VWC49520.1"/>
    <property type="molecule type" value="Genomic_DNA"/>
</dbReference>
<reference evidence="1 2" key="1">
    <citation type="submission" date="2019-09" db="EMBL/GenBank/DDBJ databases">
        <authorList>
            <person name="Depoorter E."/>
        </authorList>
    </citation>
    <scope>NUCLEOTIDE SEQUENCE [LARGE SCALE GENOMIC DNA]</scope>
    <source>
        <strain evidence="1">LMG 23254</strain>
    </source>
</reference>